<proteinExistence type="predicted"/>
<name>A0ABR4BUE9_9HELO</name>
<evidence type="ECO:0000313" key="3">
    <source>
        <dbReference type="Proteomes" id="UP001595075"/>
    </source>
</evidence>
<accession>A0ABR4BUE9</accession>
<dbReference type="InterPro" id="IPR021833">
    <property type="entry name" value="DUF3425"/>
</dbReference>
<organism evidence="2 3">
    <name type="scientific">Oculimacula yallundae</name>
    <dbReference type="NCBI Taxonomy" id="86028"/>
    <lineage>
        <taxon>Eukaryota</taxon>
        <taxon>Fungi</taxon>
        <taxon>Dikarya</taxon>
        <taxon>Ascomycota</taxon>
        <taxon>Pezizomycotina</taxon>
        <taxon>Leotiomycetes</taxon>
        <taxon>Helotiales</taxon>
        <taxon>Ploettnerulaceae</taxon>
        <taxon>Oculimacula</taxon>
    </lineage>
</organism>
<feature type="compositionally biased region" description="Basic residues" evidence="1">
    <location>
        <begin position="55"/>
        <end position="66"/>
    </location>
</feature>
<dbReference type="Pfam" id="PF11905">
    <property type="entry name" value="DUF3425"/>
    <property type="match status" value="1"/>
</dbReference>
<feature type="compositionally biased region" description="Polar residues" evidence="1">
    <location>
        <begin position="984"/>
        <end position="994"/>
    </location>
</feature>
<feature type="compositionally biased region" description="Low complexity" evidence="1">
    <location>
        <begin position="935"/>
        <end position="956"/>
    </location>
</feature>
<keyword evidence="3" id="KW-1185">Reference proteome</keyword>
<dbReference type="PANTHER" id="PTHR38116">
    <property type="entry name" value="CHROMOSOME 7, WHOLE GENOME SHOTGUN SEQUENCE"/>
    <property type="match status" value="1"/>
</dbReference>
<feature type="region of interest" description="Disordered" evidence="1">
    <location>
        <begin position="55"/>
        <end position="89"/>
    </location>
</feature>
<comment type="caution">
    <text evidence="2">The sequence shown here is derived from an EMBL/GenBank/DDBJ whole genome shotgun (WGS) entry which is preliminary data.</text>
</comment>
<dbReference type="Proteomes" id="UP001595075">
    <property type="component" value="Unassembled WGS sequence"/>
</dbReference>
<feature type="region of interest" description="Disordered" evidence="1">
    <location>
        <begin position="927"/>
        <end position="994"/>
    </location>
</feature>
<dbReference type="EMBL" id="JAZHXI010000019">
    <property type="protein sequence ID" value="KAL2061265.1"/>
    <property type="molecule type" value="Genomic_DNA"/>
</dbReference>
<dbReference type="PANTHER" id="PTHR38116:SF1">
    <property type="entry name" value="BZIP DOMAIN-CONTAINING PROTEIN"/>
    <property type="match status" value="1"/>
</dbReference>
<feature type="region of interest" description="Disordered" evidence="1">
    <location>
        <begin position="1"/>
        <end position="21"/>
    </location>
</feature>
<evidence type="ECO:0000256" key="1">
    <source>
        <dbReference type="SAM" id="MobiDB-lite"/>
    </source>
</evidence>
<reference evidence="2 3" key="1">
    <citation type="journal article" date="2024" name="Commun. Biol.">
        <title>Comparative genomic analysis of thermophilic fungi reveals convergent evolutionary adaptations and gene losses.</title>
        <authorList>
            <person name="Steindorff A.S."/>
            <person name="Aguilar-Pontes M.V."/>
            <person name="Robinson A.J."/>
            <person name="Andreopoulos B."/>
            <person name="LaButti K."/>
            <person name="Kuo A."/>
            <person name="Mondo S."/>
            <person name="Riley R."/>
            <person name="Otillar R."/>
            <person name="Haridas S."/>
            <person name="Lipzen A."/>
            <person name="Grimwood J."/>
            <person name="Schmutz J."/>
            <person name="Clum A."/>
            <person name="Reid I.D."/>
            <person name="Moisan M.C."/>
            <person name="Butler G."/>
            <person name="Nguyen T.T.M."/>
            <person name="Dewar K."/>
            <person name="Conant G."/>
            <person name="Drula E."/>
            <person name="Henrissat B."/>
            <person name="Hansel C."/>
            <person name="Singer S."/>
            <person name="Hutchinson M.I."/>
            <person name="de Vries R.P."/>
            <person name="Natvig D.O."/>
            <person name="Powell A.J."/>
            <person name="Tsang A."/>
            <person name="Grigoriev I.V."/>
        </authorList>
    </citation>
    <scope>NUCLEOTIDE SEQUENCE [LARGE SCALE GENOMIC DNA]</scope>
    <source>
        <strain evidence="2 3">CBS 494.80</strain>
    </source>
</reference>
<evidence type="ECO:0000313" key="2">
    <source>
        <dbReference type="EMBL" id="KAL2061265.1"/>
    </source>
</evidence>
<protein>
    <recommendedName>
        <fullName evidence="4">BZIP domain-containing protein</fullName>
    </recommendedName>
</protein>
<evidence type="ECO:0008006" key="4">
    <source>
        <dbReference type="Google" id="ProtNLM"/>
    </source>
</evidence>
<sequence>MDYQYNSYSDESNKPQEGTVQLQRMVQQAEVRVIDDDWTGRTSASERRKLQNRLHQRKFRKQRKLRKAQDALGSESSSQVRSSPEESINAGVSNAGYHVARLQAAGTTSIIVLREQSRSRSSGEELAGNTVTANQVQEQIARFEDMASRELRNSSPRSDLLLTLIQFNVFRALVSNTSAMGFPFDWLSAEAESPFNTSHSTPIDLSQYPPNLQPTALQICIPHHPWIDLFPFPALRDTMLLQGEDFDEDDLCYDLVEICHAPSERSGLIVWADAWNPESWEMTEEFARKWGWMLRGCEDLMRSTNFWRRQRGEEDLIVETLGILSMTEIPEPKRFANCDGLVSATYTPGDFDSDVSLRRSVIGSLRSVSPFINSNNSDHSNSIPRTTPTLGDVESTAIQNGRSVLLKRSVTTSPTPESTLSRMSSIRQVSSRQEPFPKFADYERDIELVATMSSRTLDARDVVFERLLQIHPAIRETTHILFQLPANIRRRIYGFCFPYEERKVTLSPSFATKAVFPEEFFASPWDVLDAVTGGLQSSSMLRKELIVYFWTEYQFHVTLNEFSGPKFSPLSHVWLLQYTSIIQRITIEVDFTKFGCSQLEDAKKYGYKLSKTKQLLDSIIHLMCRRYSGYRDSNDNIVDSSKDRYCPNSVLSLCDSLIHLRGMLYQCRVSGFPEVYSNDLLDSLFRYENVAPTREVPEDNAWPFVPPVLMLPELPIPQQRIEEPPTPVSLVSMEYGQLILQQSRSLLEEMEDEMSWYSTSPKSFNYALSPRFDDHNIQAKVEETITSPQSSSYVWSPFSPDTVILTKEEKVNISPHSSSYALSPLFHDILIPSKEEDLSTSPQSSSDVLNSLFNGPANLSKEVIANTCTSSLSTRTRADETLFPEMAFPDIVVAESAAFEVPETPALPAPMIPECITPAAPVLAQPARSEAVALPRTPEPASSSTPESTTPAGSTSFQPGKIGAILLPRTPASKSRIPRALTAPSPSTPNKMNQLNEQDPAFIRTVNAMRSLDGAHTLRQTMIASPKTPIDAGSTGSGSKTPMTKRKYMSFVNRLRGWHDD</sequence>
<gene>
    <name evidence="2" type="ORF">VTL71DRAFT_7538</name>
</gene>
<feature type="compositionally biased region" description="Low complexity" evidence="1">
    <location>
        <begin position="74"/>
        <end position="87"/>
    </location>
</feature>